<dbReference type="EMBL" id="AGZP01000010">
    <property type="protein sequence ID" value="EKN12984.1"/>
    <property type="molecule type" value="Genomic_DNA"/>
</dbReference>
<dbReference type="AlphaFoldDB" id="K5ZBG0"/>
<dbReference type="Pfam" id="PF00534">
    <property type="entry name" value="Glycos_transf_1"/>
    <property type="match status" value="1"/>
</dbReference>
<reference evidence="3 4" key="1">
    <citation type="submission" date="2012-02" db="EMBL/GenBank/DDBJ databases">
        <title>The Genome Sequence of Parabacteroides johnsonii CL02T12C29.</title>
        <authorList>
            <consortium name="The Broad Institute Genome Sequencing Platform"/>
            <person name="Earl A."/>
            <person name="Ward D."/>
            <person name="Feldgarden M."/>
            <person name="Gevers D."/>
            <person name="Zitomersky N.L."/>
            <person name="Coyne M.J."/>
            <person name="Comstock L.E."/>
            <person name="Young S.K."/>
            <person name="Zeng Q."/>
            <person name="Gargeya S."/>
            <person name="Fitzgerald M."/>
            <person name="Haas B."/>
            <person name="Abouelleil A."/>
            <person name="Alvarado L."/>
            <person name="Arachchi H.M."/>
            <person name="Berlin A."/>
            <person name="Chapman S.B."/>
            <person name="Gearin G."/>
            <person name="Goldberg J."/>
            <person name="Griggs A."/>
            <person name="Gujja S."/>
            <person name="Hansen M."/>
            <person name="Heiman D."/>
            <person name="Howarth C."/>
            <person name="Larimer J."/>
            <person name="Lui A."/>
            <person name="MacDonald P.J.P."/>
            <person name="McCowen C."/>
            <person name="Montmayeur A."/>
            <person name="Murphy C."/>
            <person name="Neiman D."/>
            <person name="Pearson M."/>
            <person name="Priest M."/>
            <person name="Roberts A."/>
            <person name="Saif S."/>
            <person name="Shea T."/>
            <person name="Sisk P."/>
            <person name="Stolte C."/>
            <person name="Sykes S."/>
            <person name="Wortman J."/>
            <person name="Nusbaum C."/>
            <person name="Birren B."/>
        </authorList>
    </citation>
    <scope>NUCLEOTIDE SEQUENCE [LARGE SCALE GENOMIC DNA]</scope>
    <source>
        <strain evidence="3 4">CL02T12C29</strain>
    </source>
</reference>
<organism evidence="3 4">
    <name type="scientific">Parabacteroides johnsonii CL02T12C29</name>
    <dbReference type="NCBI Taxonomy" id="999419"/>
    <lineage>
        <taxon>Bacteria</taxon>
        <taxon>Pseudomonadati</taxon>
        <taxon>Bacteroidota</taxon>
        <taxon>Bacteroidia</taxon>
        <taxon>Bacteroidales</taxon>
        <taxon>Tannerellaceae</taxon>
        <taxon>Parabacteroides</taxon>
    </lineage>
</organism>
<dbReference type="eggNOG" id="COG0438">
    <property type="taxonomic scope" value="Bacteria"/>
</dbReference>
<comment type="caution">
    <text evidence="3">The sequence shown here is derived from an EMBL/GenBank/DDBJ whole genome shotgun (WGS) entry which is preliminary data.</text>
</comment>
<dbReference type="PANTHER" id="PTHR46401">
    <property type="entry name" value="GLYCOSYLTRANSFERASE WBBK-RELATED"/>
    <property type="match status" value="1"/>
</dbReference>
<gene>
    <name evidence="3" type="ORF">HMPREF1077_01077</name>
</gene>
<dbReference type="PANTHER" id="PTHR46401:SF2">
    <property type="entry name" value="GLYCOSYLTRANSFERASE WBBK-RELATED"/>
    <property type="match status" value="1"/>
</dbReference>
<dbReference type="OrthoDB" id="7560678at2"/>
<name>K5ZBG0_9BACT</name>
<feature type="domain" description="Glycosyl transferase family 1" evidence="2">
    <location>
        <begin position="163"/>
        <end position="326"/>
    </location>
</feature>
<accession>K5ZBG0</accession>
<dbReference type="SUPFAM" id="SSF53756">
    <property type="entry name" value="UDP-Glycosyltransferase/glycogen phosphorylase"/>
    <property type="match status" value="1"/>
</dbReference>
<evidence type="ECO:0000313" key="4">
    <source>
        <dbReference type="Proteomes" id="UP000001218"/>
    </source>
</evidence>
<evidence type="ECO:0000259" key="2">
    <source>
        <dbReference type="Pfam" id="PF00534"/>
    </source>
</evidence>
<proteinExistence type="predicted"/>
<dbReference type="RefSeq" id="WP_008155356.1">
    <property type="nucleotide sequence ID" value="NZ_JH976465.1"/>
</dbReference>
<dbReference type="HOGENOM" id="CLU_009583_14_0_10"/>
<protein>
    <recommendedName>
        <fullName evidence="2">Glycosyl transferase family 1 domain-containing protein</fullName>
    </recommendedName>
</protein>
<dbReference type="InterPro" id="IPR001296">
    <property type="entry name" value="Glyco_trans_1"/>
</dbReference>
<sequence>MIPQFISKHVLTIGSDYKKTQGGIAQILSSYSKLFEQFNFIPTTFGNNKMIKAGVMLTALIRVIVQSIFGNYKIIHIHGASYNSFKRKKYFIHLAKFFHKKVIYHIHGGGFEEFYNQNKKEVKNVLLKCDTIVVLSDYWKFFFTNEIGCKQVVIIRNIIENPIFQKVQKKDSVLHFVLLGLLGKNKGVYDLLEEIKDHKEFYQHKIKLHLGGNGEVENIQSFIRQHDLSEIVTYEGWVSGQKKQELLSNADVYILPSYKEGMPLSIIEAMSYKLPIISTLIGSIPELVDSTNGILIPPGDKKSLHCANVKILNNKDKLKQMGLASYQKAQNYFPENIEETLTKLYSSLLNL</sequence>
<evidence type="ECO:0000313" key="3">
    <source>
        <dbReference type="EMBL" id="EKN12984.1"/>
    </source>
</evidence>
<evidence type="ECO:0000256" key="1">
    <source>
        <dbReference type="ARBA" id="ARBA00022679"/>
    </source>
</evidence>
<keyword evidence="1" id="KW-0808">Transferase</keyword>
<dbReference type="Gene3D" id="3.40.50.2000">
    <property type="entry name" value="Glycogen Phosphorylase B"/>
    <property type="match status" value="2"/>
</dbReference>
<dbReference type="Proteomes" id="UP000001218">
    <property type="component" value="Unassembled WGS sequence"/>
</dbReference>
<dbReference type="GO" id="GO:0009103">
    <property type="term" value="P:lipopolysaccharide biosynthetic process"/>
    <property type="evidence" value="ECO:0007669"/>
    <property type="project" value="TreeGrafter"/>
</dbReference>
<dbReference type="PATRIC" id="fig|999419.3.peg.1102"/>
<dbReference type="GO" id="GO:0016757">
    <property type="term" value="F:glycosyltransferase activity"/>
    <property type="evidence" value="ECO:0007669"/>
    <property type="project" value="InterPro"/>
</dbReference>